<dbReference type="CDD" id="cd07958">
    <property type="entry name" value="Anticodon_Ia_Leu_BEm"/>
    <property type="match status" value="1"/>
</dbReference>
<dbReference type="InterPro" id="IPR013155">
    <property type="entry name" value="M/V/L/I-tRNA-synth_anticd-bd"/>
</dbReference>
<dbReference type="GO" id="GO:0005829">
    <property type="term" value="C:cytosol"/>
    <property type="evidence" value="ECO:0007669"/>
    <property type="project" value="TreeGrafter"/>
</dbReference>
<evidence type="ECO:0000256" key="8">
    <source>
        <dbReference type="ARBA" id="ARBA00023146"/>
    </source>
</evidence>
<dbReference type="SUPFAM" id="SSF50677">
    <property type="entry name" value="ValRS/IleRS/LeuRS editing domain"/>
    <property type="match status" value="1"/>
</dbReference>
<evidence type="ECO:0000256" key="11">
    <source>
        <dbReference type="SAM" id="Coils"/>
    </source>
</evidence>
<evidence type="ECO:0000256" key="7">
    <source>
        <dbReference type="ARBA" id="ARBA00022917"/>
    </source>
</evidence>
<evidence type="ECO:0000313" key="13">
    <source>
        <dbReference type="EMBL" id="PJE50555.1"/>
    </source>
</evidence>
<dbReference type="Pfam" id="PF08264">
    <property type="entry name" value="Anticodon_1"/>
    <property type="match status" value="1"/>
</dbReference>
<dbReference type="PRINTS" id="PR00985">
    <property type="entry name" value="TRNASYNTHLEU"/>
</dbReference>
<dbReference type="EMBL" id="PCXQ01000006">
    <property type="protein sequence ID" value="PJE50555.1"/>
    <property type="molecule type" value="Genomic_DNA"/>
</dbReference>
<dbReference type="AlphaFoldDB" id="A0A2J0Q6R4"/>
<dbReference type="Pfam" id="PF13603">
    <property type="entry name" value="tRNA-synt_1_2"/>
    <property type="match status" value="1"/>
</dbReference>
<dbReference type="PANTHER" id="PTHR43740:SF2">
    <property type="entry name" value="LEUCINE--TRNA LIGASE, MITOCHONDRIAL"/>
    <property type="match status" value="1"/>
</dbReference>
<organism evidence="13 14">
    <name type="scientific">Candidatus Yanofskybacteria bacterium CG10_big_fil_rev_8_21_14_0_10_36_16</name>
    <dbReference type="NCBI Taxonomy" id="1975096"/>
    <lineage>
        <taxon>Bacteria</taxon>
        <taxon>Candidatus Yanofskyibacteriota</taxon>
    </lineage>
</organism>
<dbReference type="GO" id="GO:0002161">
    <property type="term" value="F:aminoacyl-tRNA deacylase activity"/>
    <property type="evidence" value="ECO:0007669"/>
    <property type="project" value="InterPro"/>
</dbReference>
<dbReference type="GO" id="GO:0006429">
    <property type="term" value="P:leucyl-tRNA aminoacylation"/>
    <property type="evidence" value="ECO:0007669"/>
    <property type="project" value="UniProtKB-UniRule"/>
</dbReference>
<dbReference type="EC" id="6.1.1.4" evidence="10"/>
<dbReference type="InterPro" id="IPR015797">
    <property type="entry name" value="NUDIX_hydrolase-like_dom_sf"/>
</dbReference>
<dbReference type="InterPro" id="IPR002300">
    <property type="entry name" value="aa-tRNA-synth_Ia"/>
</dbReference>
<dbReference type="Proteomes" id="UP000228496">
    <property type="component" value="Unassembled WGS sequence"/>
</dbReference>
<keyword evidence="4 10" id="KW-0547">Nucleotide-binding</keyword>
<keyword evidence="11" id="KW-0175">Coiled coil</keyword>
<keyword evidence="7 10" id="KW-0648">Protein biosynthesis</keyword>
<keyword evidence="5" id="KW-0378">Hydrolase</keyword>
<dbReference type="InterPro" id="IPR020084">
    <property type="entry name" value="NUDIX_hydrolase_CS"/>
</dbReference>
<accession>A0A2J0Q6R4</accession>
<dbReference type="PROSITE" id="PS00893">
    <property type="entry name" value="NUDIX_BOX"/>
    <property type="match status" value="1"/>
</dbReference>
<dbReference type="FunFam" id="3.40.50.620:FF:000056">
    <property type="entry name" value="Leucine--tRNA ligase"/>
    <property type="match status" value="1"/>
</dbReference>
<feature type="coiled-coil region" evidence="11">
    <location>
        <begin position="842"/>
        <end position="869"/>
    </location>
</feature>
<dbReference type="PROSITE" id="PS51462">
    <property type="entry name" value="NUDIX"/>
    <property type="match status" value="1"/>
</dbReference>
<feature type="domain" description="Nudix hydrolase" evidence="12">
    <location>
        <begin position="397"/>
        <end position="534"/>
    </location>
</feature>
<comment type="similarity">
    <text evidence="1 10">Belongs to the class-I aminoacyl-tRNA synthetase family.</text>
</comment>
<feature type="short sequence motif" description="'KMSKS' region" evidence="10">
    <location>
        <begin position="741"/>
        <end position="745"/>
    </location>
</feature>
<evidence type="ECO:0000256" key="6">
    <source>
        <dbReference type="ARBA" id="ARBA00022840"/>
    </source>
</evidence>
<keyword evidence="3 10" id="KW-0436">Ligase</keyword>
<dbReference type="GO" id="GO:0005524">
    <property type="term" value="F:ATP binding"/>
    <property type="evidence" value="ECO:0007669"/>
    <property type="project" value="UniProtKB-UniRule"/>
</dbReference>
<keyword evidence="2 10" id="KW-0963">Cytoplasm</keyword>
<comment type="caution">
    <text evidence="13">The sequence shown here is derived from an EMBL/GenBank/DDBJ whole genome shotgun (WGS) entry which is preliminary data.</text>
</comment>
<proteinExistence type="inferred from homology"/>
<dbReference type="FunFam" id="3.40.50.620:FF:000003">
    <property type="entry name" value="Leucine--tRNA ligase"/>
    <property type="match status" value="1"/>
</dbReference>
<reference evidence="13 14" key="1">
    <citation type="submission" date="2017-09" db="EMBL/GenBank/DDBJ databases">
        <title>Depth-based differentiation of microbial function through sediment-hosted aquifers and enrichment of novel symbionts in the deep terrestrial subsurface.</title>
        <authorList>
            <person name="Probst A.J."/>
            <person name="Ladd B."/>
            <person name="Jarett J.K."/>
            <person name="Geller-Mcgrath D.E."/>
            <person name="Sieber C.M."/>
            <person name="Emerson J.B."/>
            <person name="Anantharaman K."/>
            <person name="Thomas B.C."/>
            <person name="Malmstrom R."/>
            <person name="Stieglmeier M."/>
            <person name="Klingl A."/>
            <person name="Woyke T."/>
            <person name="Ryan C.M."/>
            <person name="Banfield J.F."/>
        </authorList>
    </citation>
    <scope>NUCLEOTIDE SEQUENCE [LARGE SCALE GENOMIC DNA]</scope>
    <source>
        <strain evidence="13">CG10_big_fil_rev_8_21_14_0_10_36_16</strain>
    </source>
</reference>
<dbReference type="GO" id="GO:0004823">
    <property type="term" value="F:leucine-tRNA ligase activity"/>
    <property type="evidence" value="ECO:0007669"/>
    <property type="project" value="UniProtKB-UniRule"/>
</dbReference>
<dbReference type="InterPro" id="IPR025709">
    <property type="entry name" value="Leu_tRNA-synth_edit"/>
</dbReference>
<name>A0A2J0Q6R4_9BACT</name>
<dbReference type="InterPro" id="IPR009008">
    <property type="entry name" value="Val/Leu/Ile-tRNA-synth_edit"/>
</dbReference>
<dbReference type="InterPro" id="IPR014729">
    <property type="entry name" value="Rossmann-like_a/b/a_fold"/>
</dbReference>
<dbReference type="Gene3D" id="1.10.730.10">
    <property type="entry name" value="Isoleucyl-tRNA Synthetase, Domain 1"/>
    <property type="match status" value="1"/>
</dbReference>
<dbReference type="Pfam" id="PF00293">
    <property type="entry name" value="NUDIX"/>
    <property type="match status" value="1"/>
</dbReference>
<dbReference type="SUPFAM" id="SSF52374">
    <property type="entry name" value="Nucleotidylyl transferase"/>
    <property type="match status" value="1"/>
</dbReference>
<dbReference type="PANTHER" id="PTHR43740">
    <property type="entry name" value="LEUCYL-TRNA SYNTHETASE"/>
    <property type="match status" value="1"/>
</dbReference>
<sequence length="974" mass="112978">MKYNPSKIESKWQRKWSKDKLYIARDTKKDKENYYLLTEFPYPSGNLHIGHWYAFSVPDIFGRYVRMRGKNVMYPIGFDSFGLPAENAAIKRDLQPEDWTNQNIKYMTGQLESMGASFDWSRKVITSHPDYYKWTQWLFIQFYKNGLVRRDNTLVNWCPSCKTVLANEQVVESKKKEGVVNVCERCGTEVQQREMIQWMLKTTKYAKELTDSLENVDWPEATKLAQKNWIGKSEGTEIEFKIKHASVAKSKENKQIFKIKVFTTRPDTLFGATYLVLSPDHKLIQNNNLEILNKEEVNKYIKKSKQKTEQQIKESRTKTGVELKGIKAVNPANNEEIPVWIADYVVSHYGTGAIMAVPAHDERDFEFAVKQGLPIREVVVPNIIDKRNPPKEGKKSKERKNVHAIVKDPNTGQYLALKWTKFDWITFPMGGIEEGEDVVTAAKREVKEETGFCNLKLIKVLEGQARAEYFAAHKDENRVSFTTAVLFELIDNTQSDISKEEKEMHEVVWIDKNKLNYQGMTHAEIDLWAQKMHSENPAYTKHGILINSGKFNGMDSEKAKWEITKYVKGEKQTNYKLHDWIISRQRYWGVPIPMIYCPNCGYKPVKEKDLPLKLPRLNDFKPTDDGKSPLAKVAKWVKTTCPHCGNEAERETDTMDTFVDSSWYFLRYSDPQNKTKPFDGSKLKKWLPVNMYIGGAEHNTMHLLYSRFFTKAMHELKLIDFDEPFASRRNHGIILGPDSQKMSKSRGNVIDPDDLVKQFGADTVRIYLAFMGPYDQGGPWSPGAINGVYRFLNRVWNLFETKHKIQNIKSKTNSKTQSNKKLEQLLHKTIKKVGEDIEEMRFNTAVSELMKLLNEIEASENQLTNTDYELFAKIIAPFAPHLADEIWHELLGRKKSIHLEKWPKYNSNLVKEHSVEFIIQINGKLRDTVELPIDSPEETVKQFALKSENVRKHMGNQQYKKAIFVPNKLINFVL</sequence>
<dbReference type="Gene3D" id="3.40.50.620">
    <property type="entry name" value="HUPs"/>
    <property type="match status" value="2"/>
</dbReference>
<comment type="subcellular location">
    <subcellularLocation>
        <location evidence="10">Cytoplasm</location>
    </subcellularLocation>
</comment>
<comment type="catalytic activity">
    <reaction evidence="9 10">
        <text>tRNA(Leu) + L-leucine + ATP = L-leucyl-tRNA(Leu) + AMP + diphosphate</text>
        <dbReference type="Rhea" id="RHEA:11688"/>
        <dbReference type="Rhea" id="RHEA-COMP:9613"/>
        <dbReference type="Rhea" id="RHEA-COMP:9622"/>
        <dbReference type="ChEBI" id="CHEBI:30616"/>
        <dbReference type="ChEBI" id="CHEBI:33019"/>
        <dbReference type="ChEBI" id="CHEBI:57427"/>
        <dbReference type="ChEBI" id="CHEBI:78442"/>
        <dbReference type="ChEBI" id="CHEBI:78494"/>
        <dbReference type="ChEBI" id="CHEBI:456215"/>
        <dbReference type="EC" id="6.1.1.4"/>
    </reaction>
</comment>
<feature type="binding site" evidence="10">
    <location>
        <position position="744"/>
    </location>
    <ligand>
        <name>ATP</name>
        <dbReference type="ChEBI" id="CHEBI:30616"/>
    </ligand>
</feature>
<evidence type="ECO:0000259" key="12">
    <source>
        <dbReference type="PROSITE" id="PS51462"/>
    </source>
</evidence>
<dbReference type="FunFam" id="1.10.730.10:FF:000011">
    <property type="entry name" value="Leucine--tRNA ligase chloroplastic/mitochondrial"/>
    <property type="match status" value="1"/>
</dbReference>
<dbReference type="HAMAP" id="MF_00049_B">
    <property type="entry name" value="Leu_tRNA_synth_B"/>
    <property type="match status" value="1"/>
</dbReference>
<dbReference type="InterPro" id="IPR009080">
    <property type="entry name" value="tRNAsynth_Ia_anticodon-bd"/>
</dbReference>
<dbReference type="InterPro" id="IPR002302">
    <property type="entry name" value="Leu-tRNA-ligase"/>
</dbReference>
<evidence type="ECO:0000256" key="10">
    <source>
        <dbReference type="HAMAP-Rule" id="MF_00049"/>
    </source>
</evidence>
<dbReference type="InterPro" id="IPR000086">
    <property type="entry name" value="NUDIX_hydrolase_dom"/>
</dbReference>
<evidence type="ECO:0000256" key="4">
    <source>
        <dbReference type="ARBA" id="ARBA00022741"/>
    </source>
</evidence>
<feature type="short sequence motif" description="'HIGH' region" evidence="10">
    <location>
        <begin position="41"/>
        <end position="51"/>
    </location>
</feature>
<evidence type="ECO:0000256" key="5">
    <source>
        <dbReference type="ARBA" id="ARBA00022801"/>
    </source>
</evidence>
<evidence type="ECO:0000256" key="1">
    <source>
        <dbReference type="ARBA" id="ARBA00005594"/>
    </source>
</evidence>
<dbReference type="Gene3D" id="3.90.79.10">
    <property type="entry name" value="Nucleoside Triphosphate Pyrophosphohydrolase"/>
    <property type="match status" value="1"/>
</dbReference>
<dbReference type="InterPro" id="IPR015413">
    <property type="entry name" value="Methionyl/Leucyl_tRNA_Synth"/>
</dbReference>
<dbReference type="Gene3D" id="3.90.740.10">
    <property type="entry name" value="Valyl/Leucyl/Isoleucyl-tRNA synthetase, editing domain"/>
    <property type="match status" value="1"/>
</dbReference>
<dbReference type="Pfam" id="PF09334">
    <property type="entry name" value="tRNA-synt_1g"/>
    <property type="match status" value="1"/>
</dbReference>
<dbReference type="Pfam" id="PF00133">
    <property type="entry name" value="tRNA-synt_1"/>
    <property type="match status" value="1"/>
</dbReference>
<evidence type="ECO:0000256" key="2">
    <source>
        <dbReference type="ARBA" id="ARBA00022490"/>
    </source>
</evidence>
<gene>
    <name evidence="10" type="primary">leuS</name>
    <name evidence="13" type="ORF">COV29_04070</name>
</gene>
<dbReference type="SUPFAM" id="SSF47323">
    <property type="entry name" value="Anticodon-binding domain of a subclass of class I aminoacyl-tRNA synthetases"/>
    <property type="match status" value="1"/>
</dbReference>
<evidence type="ECO:0000256" key="9">
    <source>
        <dbReference type="ARBA" id="ARBA00047469"/>
    </source>
</evidence>
<protein>
    <recommendedName>
        <fullName evidence="10">Leucine--tRNA ligase</fullName>
        <ecNumber evidence="10">6.1.1.4</ecNumber>
    </recommendedName>
    <alternativeName>
        <fullName evidence="10">Leucyl-tRNA synthetase</fullName>
        <shortName evidence="10">LeuRS</shortName>
    </alternativeName>
</protein>
<dbReference type="CDD" id="cd02883">
    <property type="entry name" value="NUDIX_Hydrolase"/>
    <property type="match status" value="1"/>
</dbReference>
<evidence type="ECO:0000313" key="14">
    <source>
        <dbReference type="Proteomes" id="UP000228496"/>
    </source>
</evidence>
<dbReference type="SUPFAM" id="SSF55811">
    <property type="entry name" value="Nudix"/>
    <property type="match status" value="1"/>
</dbReference>
<keyword evidence="8 10" id="KW-0030">Aminoacyl-tRNA synthetase</keyword>
<keyword evidence="6 10" id="KW-0067">ATP-binding</keyword>
<evidence type="ECO:0000256" key="3">
    <source>
        <dbReference type="ARBA" id="ARBA00022598"/>
    </source>
</evidence>